<dbReference type="AlphaFoldDB" id="A0A7S0S4L3"/>
<reference evidence="3" key="1">
    <citation type="submission" date="2021-01" db="EMBL/GenBank/DDBJ databases">
        <authorList>
            <person name="Corre E."/>
            <person name="Pelletier E."/>
            <person name="Niang G."/>
            <person name="Scheremetjew M."/>
            <person name="Finn R."/>
            <person name="Kale V."/>
            <person name="Holt S."/>
            <person name="Cochrane G."/>
            <person name="Meng A."/>
            <person name="Brown T."/>
            <person name="Cohen L."/>
        </authorList>
    </citation>
    <scope>NUCLEOTIDE SEQUENCE</scope>
    <source>
        <strain evidence="3">SAG 11-49</strain>
    </source>
</reference>
<gene>
    <name evidence="3" type="ORF">CLEI1391_LOCUS20576</name>
</gene>
<protein>
    <submittedName>
        <fullName evidence="3">Uncharacterized protein</fullName>
    </submittedName>
</protein>
<keyword evidence="2" id="KW-0472">Membrane</keyword>
<organism evidence="3">
    <name type="scientific">Chlamydomonas leiostraca</name>
    <dbReference type="NCBI Taxonomy" id="1034604"/>
    <lineage>
        <taxon>Eukaryota</taxon>
        <taxon>Viridiplantae</taxon>
        <taxon>Chlorophyta</taxon>
        <taxon>core chlorophytes</taxon>
        <taxon>Chlorophyceae</taxon>
        <taxon>CS clade</taxon>
        <taxon>Chlamydomonadales</taxon>
        <taxon>Chlamydomonadaceae</taxon>
        <taxon>Chlamydomonas</taxon>
    </lineage>
</organism>
<dbReference type="EMBL" id="HBFB01036629">
    <property type="protein sequence ID" value="CAD8696389.1"/>
    <property type="molecule type" value="Transcribed_RNA"/>
</dbReference>
<keyword evidence="2" id="KW-1133">Transmembrane helix</keyword>
<accession>A0A7S0S4L3</accession>
<feature type="region of interest" description="Disordered" evidence="1">
    <location>
        <begin position="37"/>
        <end position="70"/>
    </location>
</feature>
<feature type="transmembrane region" description="Helical" evidence="2">
    <location>
        <begin position="89"/>
        <end position="106"/>
    </location>
</feature>
<evidence type="ECO:0000256" key="1">
    <source>
        <dbReference type="SAM" id="MobiDB-lite"/>
    </source>
</evidence>
<keyword evidence="2" id="KW-0812">Transmembrane</keyword>
<name>A0A7S0S4L3_9CHLO</name>
<proteinExistence type="predicted"/>
<evidence type="ECO:0000313" key="3">
    <source>
        <dbReference type="EMBL" id="CAD8696389.1"/>
    </source>
</evidence>
<sequence>MILASSRVVSNSCLQARGCATRLVAAPALPHTRRAQLISRPALETKSDVAETAPSQDTEPAQPAQPVTEPTLQDKVKGVLQALYANRRLVAVVVAVLDVAFLWVAIKLGKTYLWDPNH</sequence>
<evidence type="ECO:0000256" key="2">
    <source>
        <dbReference type="SAM" id="Phobius"/>
    </source>
</evidence>